<evidence type="ECO:0000313" key="1">
    <source>
        <dbReference type="EMBL" id="PHJ21161.1"/>
    </source>
</evidence>
<name>A0A2C6K8Q9_9APIC</name>
<organism evidence="1 2">
    <name type="scientific">Cystoisospora suis</name>
    <dbReference type="NCBI Taxonomy" id="483139"/>
    <lineage>
        <taxon>Eukaryota</taxon>
        <taxon>Sar</taxon>
        <taxon>Alveolata</taxon>
        <taxon>Apicomplexa</taxon>
        <taxon>Conoidasida</taxon>
        <taxon>Coccidia</taxon>
        <taxon>Eucoccidiorida</taxon>
        <taxon>Eimeriorina</taxon>
        <taxon>Sarcocystidae</taxon>
        <taxon>Cystoisospora</taxon>
    </lineage>
</organism>
<dbReference type="AlphaFoldDB" id="A0A2C6K8Q9"/>
<protein>
    <submittedName>
        <fullName evidence="1">Uncharacterized protein</fullName>
    </submittedName>
</protein>
<accession>A0A2C6K8Q9</accession>
<comment type="caution">
    <text evidence="1">The sequence shown here is derived from an EMBL/GenBank/DDBJ whole genome shotgun (WGS) entry which is preliminary data.</text>
</comment>
<dbReference type="EMBL" id="MIGC01002394">
    <property type="protein sequence ID" value="PHJ21161.1"/>
    <property type="molecule type" value="Genomic_DNA"/>
</dbReference>
<sequence>MNSHIRGEIDIDRKILIHAFLFSHATLTEESTHPSISEWLHIDAKL</sequence>
<evidence type="ECO:0000313" key="2">
    <source>
        <dbReference type="Proteomes" id="UP000221165"/>
    </source>
</evidence>
<proteinExistence type="predicted"/>
<reference evidence="1 2" key="1">
    <citation type="journal article" date="2017" name="Int. J. Parasitol.">
        <title>The genome of the protozoan parasite Cystoisospora suis and a reverse vaccinology approach to identify vaccine candidates.</title>
        <authorList>
            <person name="Palmieri N."/>
            <person name="Shrestha A."/>
            <person name="Ruttkowski B."/>
            <person name="Beck T."/>
            <person name="Vogl C."/>
            <person name="Tomley F."/>
            <person name="Blake D.P."/>
            <person name="Joachim A."/>
        </authorList>
    </citation>
    <scope>NUCLEOTIDE SEQUENCE [LARGE SCALE GENOMIC DNA]</scope>
    <source>
        <strain evidence="1 2">Wien I</strain>
    </source>
</reference>
<dbReference type="GeneID" id="94428384"/>
<gene>
    <name evidence="1" type="ORF">CSUI_004992</name>
</gene>
<dbReference type="Proteomes" id="UP000221165">
    <property type="component" value="Unassembled WGS sequence"/>
</dbReference>
<keyword evidence="2" id="KW-1185">Reference proteome</keyword>
<dbReference type="RefSeq" id="XP_067922845.1">
    <property type="nucleotide sequence ID" value="XM_068065173.1"/>
</dbReference>
<dbReference type="VEuPathDB" id="ToxoDB:CSUI_004992"/>